<proteinExistence type="predicted"/>
<evidence type="ECO:0000313" key="4">
    <source>
        <dbReference type="Proteomes" id="UP000036987"/>
    </source>
</evidence>
<feature type="domain" description="COI1 F-box" evidence="1">
    <location>
        <begin position="12"/>
        <end position="52"/>
    </location>
</feature>
<organism evidence="3 4">
    <name type="scientific">Zostera marina</name>
    <name type="common">Eelgrass</name>
    <dbReference type="NCBI Taxonomy" id="29655"/>
    <lineage>
        <taxon>Eukaryota</taxon>
        <taxon>Viridiplantae</taxon>
        <taxon>Streptophyta</taxon>
        <taxon>Embryophyta</taxon>
        <taxon>Tracheophyta</taxon>
        <taxon>Spermatophyta</taxon>
        <taxon>Magnoliopsida</taxon>
        <taxon>Liliopsida</taxon>
        <taxon>Zosteraceae</taxon>
        <taxon>Zostera</taxon>
    </lineage>
</organism>
<dbReference type="InterPro" id="IPR032675">
    <property type="entry name" value="LRR_dom_sf"/>
</dbReference>
<dbReference type="GO" id="GO:0031146">
    <property type="term" value="P:SCF-dependent proteasomal ubiquitin-dependent protein catabolic process"/>
    <property type="evidence" value="ECO:0000318"/>
    <property type="project" value="GO_Central"/>
</dbReference>
<dbReference type="Proteomes" id="UP000036987">
    <property type="component" value="Unassembled WGS sequence"/>
</dbReference>
<evidence type="ECO:0000259" key="1">
    <source>
        <dbReference type="Pfam" id="PF18511"/>
    </source>
</evidence>
<dbReference type="Gene3D" id="3.80.10.10">
    <property type="entry name" value="Ribonuclease Inhibitor"/>
    <property type="match status" value="1"/>
</dbReference>
<dbReference type="STRING" id="29655.A0A0K9PJV2"/>
<comment type="caution">
    <text evidence="3">The sequence shown here is derived from an EMBL/GenBank/DDBJ whole genome shotgun (WGS) entry which is preliminary data.</text>
</comment>
<dbReference type="FunFam" id="3.80.10.10:FF:000124">
    <property type="entry name" value="Coronatine-insensitive protein 1"/>
    <property type="match status" value="1"/>
</dbReference>
<name>A0A0K9PJV2_ZOSMR</name>
<dbReference type="OrthoDB" id="550575at2759"/>
<dbReference type="Pfam" id="PF18791">
    <property type="entry name" value="Transp_inhibit"/>
    <property type="match status" value="1"/>
</dbReference>
<dbReference type="GO" id="GO:0019005">
    <property type="term" value="C:SCF ubiquitin ligase complex"/>
    <property type="evidence" value="ECO:0000318"/>
    <property type="project" value="GO_Central"/>
</dbReference>
<feature type="domain" description="Transport inhibitor response 1" evidence="2">
    <location>
        <begin position="71"/>
        <end position="116"/>
    </location>
</feature>
<dbReference type="PANTHER" id="PTHR16134">
    <property type="entry name" value="F-BOX/TPR REPEAT PROTEIN POF3"/>
    <property type="match status" value="1"/>
</dbReference>
<gene>
    <name evidence="3" type="ORF">ZOSMA_239G00250</name>
</gene>
<evidence type="ECO:0000313" key="3">
    <source>
        <dbReference type="EMBL" id="KMZ68517.1"/>
    </source>
</evidence>
<dbReference type="SUPFAM" id="SSF52047">
    <property type="entry name" value="RNI-like"/>
    <property type="match status" value="1"/>
</dbReference>
<accession>A0A0K9PJV2</accession>
<keyword evidence="4" id="KW-1185">Reference proteome</keyword>
<sequence>MMARSQSKPLMMSDAVLECVMESNYMDDPSVRDTASLVCKSWHQMDSITRKHITIALCYSTTPQHLRTRFPNIKSLKLKGNPRASMFNLIPRDWGGYAAPWINETGTFRCLKSIHFVRMIISDQDLHALVHHCGRLLLVLKMERCWGFSTDALKEVARSSCNLKTLSVEESTITENDGDWLHELALRNTVLETLNFHMTELRAVHCTDLEMIASQCKDLKSVKISDSIDVGSMVGFFSAALSLEEFAGGSFNDHQDDDRDLPCIVYDNVRFPPRLCSLGLSYITQKEMHIIFPSAAYLNHLDLQYTFLNTEDHCDLLRRCPRLRVLQVRNVIGDQGLDVVADTCKFLKRLRIERGEDEEQEGTVTQRGVSRISQECSELEYLAVYVSDITNEALEILGTFSKNLSDFRLVLLDNKEIKTDLPLDDGVRALLRGCIKLRRFALYLRQGGLTDVGMEYIGLHSPNVVSMLLGHIGESDAGLAAFSRGCPCLKKLEFRGCCFSETALLVAMKKHKSLKYIWVQGHNIGSEWGRKGVPIIPPYWNIEFIPTKRVDCDDDGHNDDDDDGYVEMPAQIIGYCSLAGVRTDHPQFVVPLF</sequence>
<reference evidence="4" key="1">
    <citation type="journal article" date="2016" name="Nature">
        <title>The genome of the seagrass Zostera marina reveals angiosperm adaptation to the sea.</title>
        <authorList>
            <person name="Olsen J.L."/>
            <person name="Rouze P."/>
            <person name="Verhelst B."/>
            <person name="Lin Y.-C."/>
            <person name="Bayer T."/>
            <person name="Collen J."/>
            <person name="Dattolo E."/>
            <person name="De Paoli E."/>
            <person name="Dittami S."/>
            <person name="Maumus F."/>
            <person name="Michel G."/>
            <person name="Kersting A."/>
            <person name="Lauritano C."/>
            <person name="Lohaus R."/>
            <person name="Toepel M."/>
            <person name="Tonon T."/>
            <person name="Vanneste K."/>
            <person name="Amirebrahimi M."/>
            <person name="Brakel J."/>
            <person name="Bostroem C."/>
            <person name="Chovatia M."/>
            <person name="Grimwood J."/>
            <person name="Jenkins J.W."/>
            <person name="Jueterbock A."/>
            <person name="Mraz A."/>
            <person name="Stam W.T."/>
            <person name="Tice H."/>
            <person name="Bornberg-Bauer E."/>
            <person name="Green P.J."/>
            <person name="Pearson G.A."/>
            <person name="Procaccini G."/>
            <person name="Duarte C.M."/>
            <person name="Schmutz J."/>
            <person name="Reusch T.B.H."/>
            <person name="Van de Peer Y."/>
        </authorList>
    </citation>
    <scope>NUCLEOTIDE SEQUENCE [LARGE SCALE GENOMIC DNA]</scope>
    <source>
        <strain evidence="4">cv. Finnish</strain>
    </source>
</reference>
<dbReference type="InterPro" id="IPR041101">
    <property type="entry name" value="Transp_inhibit"/>
</dbReference>
<dbReference type="EMBL" id="LFYR01000838">
    <property type="protein sequence ID" value="KMZ68517.1"/>
    <property type="molecule type" value="Genomic_DNA"/>
</dbReference>
<dbReference type="Pfam" id="PF18511">
    <property type="entry name" value="F-box_5"/>
    <property type="match status" value="1"/>
</dbReference>
<dbReference type="PANTHER" id="PTHR16134:SF43">
    <property type="entry name" value="CORONATINE-INSENSITIVE PROTEIN 1"/>
    <property type="match status" value="1"/>
</dbReference>
<evidence type="ECO:0000259" key="2">
    <source>
        <dbReference type="Pfam" id="PF18791"/>
    </source>
</evidence>
<dbReference type="AlphaFoldDB" id="A0A0K9PJV2"/>
<protein>
    <submittedName>
        <fullName evidence="3">Auxin F-box protein 5</fullName>
    </submittedName>
</protein>
<dbReference type="InterPro" id="IPR041567">
    <property type="entry name" value="COI1_F-box"/>
</dbReference>
<dbReference type="Gene3D" id="1.20.1280.50">
    <property type="match status" value="1"/>
</dbReference>